<organism evidence="1 2">
    <name type="scientific">Nitrosomonas halophila</name>
    <dbReference type="NCBI Taxonomy" id="44576"/>
    <lineage>
        <taxon>Bacteria</taxon>
        <taxon>Pseudomonadati</taxon>
        <taxon>Pseudomonadota</taxon>
        <taxon>Betaproteobacteria</taxon>
        <taxon>Nitrosomonadales</taxon>
        <taxon>Nitrosomonadaceae</taxon>
        <taxon>Nitrosomonas</taxon>
    </lineage>
</organism>
<proteinExistence type="predicted"/>
<name>A0A1H3PMJ0_9PROT</name>
<evidence type="ECO:0000313" key="1">
    <source>
        <dbReference type="EMBL" id="SDZ02115.1"/>
    </source>
</evidence>
<evidence type="ECO:0000313" key="2">
    <source>
        <dbReference type="Proteomes" id="UP000198640"/>
    </source>
</evidence>
<sequence length="161" mass="18419">MRSQRRFRWMNPPPTTRLGEAQRAVAIQHRRRLTISARPSNLRKPITEYSRLPVVDSNHECTRMDANNDSHFGWVTPVIGPVVTLSPCQHKRIFLYYQPVPGVRSIHLSLVVGDLTPSVHLFSTNSETPVDNLLPSSYSLFFLISKEYEQSQCKTSDHFTG</sequence>
<dbReference type="STRING" id="44576.SAMN05421881_11033"/>
<reference evidence="1 2" key="1">
    <citation type="submission" date="2016-10" db="EMBL/GenBank/DDBJ databases">
        <authorList>
            <person name="de Groot N.N."/>
        </authorList>
    </citation>
    <scope>NUCLEOTIDE SEQUENCE [LARGE SCALE GENOMIC DNA]</scope>
    <source>
        <strain evidence="1 2">Nm1</strain>
    </source>
</reference>
<protein>
    <submittedName>
        <fullName evidence="1">Uncharacterized protein</fullName>
    </submittedName>
</protein>
<keyword evidence="2" id="KW-1185">Reference proteome</keyword>
<dbReference type="Proteomes" id="UP000198640">
    <property type="component" value="Unassembled WGS sequence"/>
</dbReference>
<gene>
    <name evidence="1" type="ORF">SAMN05421881_11033</name>
</gene>
<dbReference type="EMBL" id="FNOY01000103">
    <property type="protein sequence ID" value="SDZ02115.1"/>
    <property type="molecule type" value="Genomic_DNA"/>
</dbReference>
<accession>A0A1H3PMJ0</accession>
<dbReference type="AlphaFoldDB" id="A0A1H3PMJ0"/>